<dbReference type="EMBL" id="JANFPI010000006">
    <property type="protein sequence ID" value="MCX8998983.1"/>
    <property type="molecule type" value="Genomic_DNA"/>
</dbReference>
<reference evidence="7" key="1">
    <citation type="submission" date="2022-07" db="EMBL/GenBank/DDBJ databases">
        <title>Ectorhizobium quercum gen.nov., sp. nov.</title>
        <authorList>
            <person name="Ma T."/>
            <person name="Li Y."/>
        </authorList>
    </citation>
    <scope>NUCLEOTIDE SEQUENCE</scope>
    <source>
        <strain evidence="7">BDR2-2</strain>
    </source>
</reference>
<evidence type="ECO:0000256" key="5">
    <source>
        <dbReference type="SAM" id="Phobius"/>
    </source>
</evidence>
<comment type="caution">
    <text evidence="7">The sequence shown here is derived from an EMBL/GenBank/DDBJ whole genome shotgun (WGS) entry which is preliminary data.</text>
</comment>
<sequence>MSLDTVSRYAAPDDWRAYSGTLTRRAIAFCVDYVLIAILIIPAAFVLFLLGIPTLGLAWYLFPGLGLIVAALYFGFSLGGKSQASPGMRMMGVMLVRIDGRKIDFFTAMVHLILFWVLNSVLTPLILLAGLFTDRSRLIHDLLVGTAAIRVD</sequence>
<dbReference type="Pfam" id="PF06271">
    <property type="entry name" value="RDD"/>
    <property type="match status" value="1"/>
</dbReference>
<keyword evidence="2 5" id="KW-0812">Transmembrane</keyword>
<gene>
    <name evidence="7" type="ORF">NOF55_17900</name>
</gene>
<evidence type="ECO:0000256" key="4">
    <source>
        <dbReference type="ARBA" id="ARBA00023136"/>
    </source>
</evidence>
<dbReference type="InterPro" id="IPR010432">
    <property type="entry name" value="RDD"/>
</dbReference>
<evidence type="ECO:0000259" key="6">
    <source>
        <dbReference type="Pfam" id="PF06271"/>
    </source>
</evidence>
<dbReference type="GO" id="GO:0016020">
    <property type="term" value="C:membrane"/>
    <property type="evidence" value="ECO:0007669"/>
    <property type="project" value="UniProtKB-SubCell"/>
</dbReference>
<dbReference type="Proteomes" id="UP001208771">
    <property type="component" value="Unassembled WGS sequence"/>
</dbReference>
<comment type="subcellular location">
    <subcellularLocation>
        <location evidence="1">Membrane</location>
        <topology evidence="1">Multi-pass membrane protein</topology>
    </subcellularLocation>
</comment>
<dbReference type="RefSeq" id="WP_306412483.1">
    <property type="nucleotide sequence ID" value="NZ_JANFPI010000006.1"/>
</dbReference>
<accession>A0AAE3N1D8</accession>
<evidence type="ECO:0000256" key="2">
    <source>
        <dbReference type="ARBA" id="ARBA00022692"/>
    </source>
</evidence>
<feature type="transmembrane region" description="Helical" evidence="5">
    <location>
        <begin position="105"/>
        <end position="132"/>
    </location>
</feature>
<keyword evidence="4 5" id="KW-0472">Membrane</keyword>
<name>A0AAE3N1D8_9HYPH</name>
<evidence type="ECO:0000256" key="1">
    <source>
        <dbReference type="ARBA" id="ARBA00004141"/>
    </source>
</evidence>
<evidence type="ECO:0000313" key="8">
    <source>
        <dbReference type="Proteomes" id="UP001208771"/>
    </source>
</evidence>
<proteinExistence type="predicted"/>
<feature type="transmembrane region" description="Helical" evidence="5">
    <location>
        <begin position="26"/>
        <end position="52"/>
    </location>
</feature>
<evidence type="ECO:0000256" key="3">
    <source>
        <dbReference type="ARBA" id="ARBA00022989"/>
    </source>
</evidence>
<feature type="transmembrane region" description="Helical" evidence="5">
    <location>
        <begin position="58"/>
        <end position="80"/>
    </location>
</feature>
<organism evidence="7 8">
    <name type="scientific">Ectorhizobium quercum</name>
    <dbReference type="NCBI Taxonomy" id="2965071"/>
    <lineage>
        <taxon>Bacteria</taxon>
        <taxon>Pseudomonadati</taxon>
        <taxon>Pseudomonadota</taxon>
        <taxon>Alphaproteobacteria</taxon>
        <taxon>Hyphomicrobiales</taxon>
        <taxon>Rhizobiaceae</taxon>
        <taxon>Ectorhizobium</taxon>
    </lineage>
</organism>
<evidence type="ECO:0000313" key="7">
    <source>
        <dbReference type="EMBL" id="MCX8998983.1"/>
    </source>
</evidence>
<dbReference type="AlphaFoldDB" id="A0AAE3N1D8"/>
<keyword evidence="8" id="KW-1185">Reference proteome</keyword>
<feature type="domain" description="RDD" evidence="6">
    <location>
        <begin position="21"/>
        <end position="144"/>
    </location>
</feature>
<keyword evidence="3 5" id="KW-1133">Transmembrane helix</keyword>
<protein>
    <submittedName>
        <fullName evidence="7">RDD family protein</fullName>
    </submittedName>
</protein>